<evidence type="ECO:0000313" key="8">
    <source>
        <dbReference type="EMBL" id="KAK7082621.1"/>
    </source>
</evidence>
<feature type="domain" description="Sec16 Sec23-binding" evidence="7">
    <location>
        <begin position="1951"/>
        <end position="2186"/>
    </location>
</feature>
<feature type="compositionally biased region" description="Basic and acidic residues" evidence="6">
    <location>
        <begin position="1325"/>
        <end position="1334"/>
    </location>
</feature>
<sequence>MFRNRLKGGHRVGAPNTLTQRIQGPSTSTPSAGGWGLPQQNYGVPPQPGQPQQPLHQQHAPNTSGWDSSWSWGDSDNYSNNSSQGSNLQQQSQQTHLNQPPQHVLNEQYSQPTLPPYNSQPQSYSSQQLPPTSQPVYAKPVQNTSYNYQHHVNSSSSSDVYQTSHTQLPTHAQQQFVNGSKQNGEWNNDWGNDNWGSDWGQAESYGNNNRSVNYNKQEQQYQSQQQFQQQQNEYQQSYQAQGQVYHEQNLQQEQQLQPQPQLAHQEVISQHQHSYEGQIQHQQEGDLKTSQQSDTEHQHYYQQQQHGAGNGSTQLSFQTSQQYSHPEQHNQQPMEIEQQQQMQQHHSPPLPQQAAEEEWGWGGYDWEATKKKEDAEPAINHQVSHSLTENQIMNSHSQERAAENRDGLELSHSENGVQQTAKRDIAEDGWPDWENDVAQGSDQQQQKLECPKDPAVVGENIPTIDQEKERQHTQEQSDDGLESAYVHYSNTQNAGEVPIQEASSKHIKTEAWDLDNNKSEAVPSSAEVISDASTVPFEENSVHLDRTPSDHEHQYLQSEVSHYDVKTNSPSQALSVTSAQALQNLEDYTTNLVGVPAVADNWDDDGWGDGWEAEAPVSQEKPTEENPPGIEFGSVHHEFDDRNSHPVNSYIPNQNSGADMAVGATSSEKGESLPETYPNNSVIGEVAVGEGNCHSSGNTSEYQQFSHGHHHQEDGSASAGWDDGLGQVISDSQSSDVTSNDMGNSITHGMHNLMLEEQTEAPGTQTSTNSSDYQEDNVTMQSMIPSLYQQADQSPLYHQSLLEGQTQSTWSSSPNSSEYQPFSSMPTSTMQPQNISEQHDTSYEAHILENQYRQHIKSSQESLLVSHPQSSESPLVHTSIQNQQSGIEQSSHPESSDVPQREMQLHSYATYSSTQYQGLNQEVVEEPYYSQIPDPMVSRIPDGASSVADITPSLSVTAGSENRISEEAHGDMRHSLSEGSERPSSVQSAQSVSSQPTCGPSQPLRPPSAHTIPDRPSSNQSAHSVHSAYSNRSTQSSHSLLNQNQEVPPPHEGTRNSASHSTFLPTGHQEASTDGFVHGSTYTSNNFAPYGVSSIQELPADGKVDPTAPPTNNPVAPPPLSGPIGTVTSLRARKGSPFQPPPVKRPPLSQSQTPPIVSQSSVSHAPPVSVPSFPDMSANLEMLPDNNEKPVTLDRNTVPLWTSSDNLTSNVKLAVAAPSFDNTHTSSSDNASKTNDPNVVGCSSYVSNNPIPLVIPGMLKDEPLEAEPIATSQSVGIPPDIPLAHNTHPQPVVAMPKVQPLSAASDKSSPGVLDLSRTSGSMNKPRGDGSRDQMESPNFSRMVPGESSKGESTTLSTYQAPVVVPSMPSERVVTGNDDPQPALPVRIKQEPSEIRSPPDGPYTSDLSGQGANVIPPVRSETIGSEEPASRNFPSSNSGSRADLSNDHREHRNDRAGRWERDHSRDRDRSSGNRYREKSRERSRDYYRDDSPHSRRSYDHDYDFKYDSDRDRRGWRHDSEDDEDGDRRYYESRDRRDRAYRDELDRYSDRPVKDEKERTHRENSRDRRRDYRDRSRDYRSYDDDPYYGRSDRSQPVSRSSSINNLDNEGDRSGHSHRSRHDYYDRHDRRDSRSRDSDHRDRDGSYSRTHRDRDSSFSRDGRDPRRDMRYYGQRGYEDAYGSRDLYEHYQYYYQYYRDHPYYKDYYRQWMKQYGHAYPSHDSFYDDRTSIHSGRSSVNDELKKSISSGELSGVPSVGGDSASEAPQRLTPVKYGRPIINARFTPGGGLLFVLPKDPRDGEKAVVQIRDVQKMLCMDPTLNRSVKQMKLYPGPLTLADTHKDVVVRYCEQQAAEASKNYALPDGESVVLIWEYLALLVKQNGKLYGSDVAGLLLKGQDRTLPSQQKFSASNGSAEDVSETPPVEVSPQDEGFDSMSQSQPPPRDEALLLKKFTEYLCLGRKKEAVDYAMHEGLWGHALALSFKMDSTTHTRVLAAFSNSIPRNDILLTLFQQLSGKKPEVTKSYTPQQWGSWRHHLAMMVSNPTGQSQRDKASIISLGETLAARGQLHAAHFCYLVAEADWGCFSNKQSKLVLIGSSHHLPFQSFATNEAIQCTEIYEFAKALDSNNPVLETFQSYKFIYALRLAEYGFPAEALRYCEVIGQIAGKSPSSYQGDFLSQVYELASRLKYHDLHYQMCEGEMAEMPDPQWLLNLHAIVTSVKHQEAEQLASQDYHLYNQSSTAASGYQNSSATPDLYHQTAGTNITSNYQQGFNAADSTYQPGQSTPDPYQGSVSTSDVIDGAYHQQRTPVYTANSLPSSDSGAVPVGHTDINQSNESGSHGQENPGSVPMMMQPQASMDQSQYAPYGNSYWPGYSSKDPSASSPHMQPDASEVSHSSLPPSSDLSNDHQPNDVTSMSQPNSLSSYPSYPPQPYQPWDQHQQQHEQLGSDGVADHSQSRSPDLSGAPQRTPEEEAYWADMMGKKTSNEKNESGSKEKEKTEDEKKMKKEKDSDSSQDKNSGWFIGSLFGWKKSKQAVLPDDKNPSIIWNEEKKRWENKDGVEEMNAPPPPPKLSAGGPGAPPLSLTRGGPRKSRYVNTEKDAANQASNGPSNMMPPPLPGGIPLPGGPPPMMPGRPSMPSNFMVPEGIPQPQERESSSPQQPQNVQNPNEKQNAPLLTSVPDTSLGTSNDGGEGAVPMMAPPGQPQFFNPNQFNPPTSAPNPVHTRRVGPGKRLYQGKR</sequence>
<dbReference type="Gene3D" id="1.25.40.1030">
    <property type="match status" value="1"/>
</dbReference>
<feature type="region of interest" description="Disordered" evidence="6">
    <location>
        <begin position="2308"/>
        <end position="2734"/>
    </location>
</feature>
<evidence type="ECO:0000313" key="9">
    <source>
        <dbReference type="Proteomes" id="UP001381693"/>
    </source>
</evidence>
<dbReference type="GO" id="GO:0016192">
    <property type="term" value="P:vesicle-mediated transport"/>
    <property type="evidence" value="ECO:0007669"/>
    <property type="project" value="UniProtKB-KW"/>
</dbReference>
<feature type="region of interest" description="Disordered" evidence="6">
    <location>
        <begin position="1"/>
        <end position="138"/>
    </location>
</feature>
<feature type="region of interest" description="Disordered" evidence="6">
    <location>
        <begin position="607"/>
        <end position="679"/>
    </location>
</feature>
<feature type="region of interest" description="Disordered" evidence="6">
    <location>
        <begin position="252"/>
        <end position="356"/>
    </location>
</feature>
<proteinExistence type="inferred from homology"/>
<evidence type="ECO:0000256" key="1">
    <source>
        <dbReference type="ARBA" id="ARBA00004240"/>
    </source>
</evidence>
<feature type="compositionally biased region" description="Polar residues" evidence="6">
    <location>
        <begin position="729"/>
        <end position="747"/>
    </location>
</feature>
<keyword evidence="9" id="KW-1185">Reference proteome</keyword>
<feature type="compositionally biased region" description="Low complexity" evidence="6">
    <location>
        <begin position="2700"/>
        <end position="2711"/>
    </location>
</feature>
<evidence type="ECO:0000256" key="4">
    <source>
        <dbReference type="ARBA" id="ARBA00022824"/>
    </source>
</evidence>
<evidence type="ECO:0000256" key="2">
    <source>
        <dbReference type="ARBA" id="ARBA00005927"/>
    </source>
</evidence>
<feature type="region of interest" description="Disordered" evidence="6">
    <location>
        <begin position="395"/>
        <end position="480"/>
    </location>
</feature>
<dbReference type="PANTHER" id="PTHR13402:SF6">
    <property type="entry name" value="SECRETORY 16, ISOFORM I"/>
    <property type="match status" value="1"/>
</dbReference>
<dbReference type="Pfam" id="PF12931">
    <property type="entry name" value="TPR_Sec16"/>
    <property type="match status" value="1"/>
</dbReference>
<name>A0AAN8XEE1_HALRR</name>
<organism evidence="8 9">
    <name type="scientific">Halocaridina rubra</name>
    <name type="common">Hawaiian red shrimp</name>
    <dbReference type="NCBI Taxonomy" id="373956"/>
    <lineage>
        <taxon>Eukaryota</taxon>
        <taxon>Metazoa</taxon>
        <taxon>Ecdysozoa</taxon>
        <taxon>Arthropoda</taxon>
        <taxon>Crustacea</taxon>
        <taxon>Multicrustacea</taxon>
        <taxon>Malacostraca</taxon>
        <taxon>Eumalacostraca</taxon>
        <taxon>Eucarida</taxon>
        <taxon>Decapoda</taxon>
        <taxon>Pleocyemata</taxon>
        <taxon>Caridea</taxon>
        <taxon>Atyoidea</taxon>
        <taxon>Atyidae</taxon>
        <taxon>Halocaridina</taxon>
    </lineage>
</organism>
<feature type="compositionally biased region" description="Low complexity" evidence="6">
    <location>
        <begin position="2411"/>
        <end position="2422"/>
    </location>
</feature>
<evidence type="ECO:0000256" key="5">
    <source>
        <dbReference type="ARBA" id="ARBA00022892"/>
    </source>
</evidence>
<feature type="compositionally biased region" description="Basic and acidic residues" evidence="6">
    <location>
        <begin position="634"/>
        <end position="644"/>
    </location>
</feature>
<feature type="region of interest" description="Disordered" evidence="6">
    <location>
        <begin position="691"/>
        <end position="747"/>
    </location>
</feature>
<feature type="region of interest" description="Disordered" evidence="6">
    <location>
        <begin position="803"/>
        <end position="838"/>
    </location>
</feature>
<feature type="compositionally biased region" description="Polar residues" evidence="6">
    <location>
        <begin position="2308"/>
        <end position="2317"/>
    </location>
</feature>
<feature type="compositionally biased region" description="Low complexity" evidence="6">
    <location>
        <begin position="2652"/>
        <end position="2664"/>
    </location>
</feature>
<feature type="compositionally biased region" description="Basic and acidic residues" evidence="6">
    <location>
        <begin position="2534"/>
        <end position="2556"/>
    </location>
</feature>
<feature type="compositionally biased region" description="Basic and acidic residues" evidence="6">
    <location>
        <begin position="2476"/>
        <end position="2511"/>
    </location>
</feature>
<evidence type="ECO:0000256" key="3">
    <source>
        <dbReference type="ARBA" id="ARBA00022448"/>
    </source>
</evidence>
<evidence type="ECO:0000259" key="7">
    <source>
        <dbReference type="Pfam" id="PF12931"/>
    </source>
</evidence>
<accession>A0AAN8XEE1</accession>
<feature type="compositionally biased region" description="Low complexity" evidence="6">
    <location>
        <begin position="808"/>
        <end position="817"/>
    </location>
</feature>
<dbReference type="EMBL" id="JAXCGZ010003943">
    <property type="protein sequence ID" value="KAK7082621.1"/>
    <property type="molecule type" value="Genomic_DNA"/>
</dbReference>
<protein>
    <recommendedName>
        <fullName evidence="7">Sec16 Sec23-binding domain-containing protein</fullName>
    </recommendedName>
</protein>
<comment type="subcellular location">
    <subcellularLocation>
        <location evidence="1">Endoplasmic reticulum</location>
    </subcellularLocation>
</comment>
<feature type="compositionally biased region" description="Polar residues" evidence="6">
    <location>
        <begin position="1901"/>
        <end position="1910"/>
    </location>
</feature>
<dbReference type="CDD" id="cd09233">
    <property type="entry name" value="ACE1-Sec16-like"/>
    <property type="match status" value="1"/>
</dbReference>
<keyword evidence="5" id="KW-0931">ER-Golgi transport</keyword>
<feature type="compositionally biased region" description="Polar residues" evidence="6">
    <location>
        <begin position="693"/>
        <end position="706"/>
    </location>
</feature>
<feature type="compositionally biased region" description="Basic residues" evidence="6">
    <location>
        <begin position="2719"/>
        <end position="2734"/>
    </location>
</feature>
<feature type="compositionally biased region" description="Polar residues" evidence="6">
    <location>
        <begin position="267"/>
        <end position="293"/>
    </location>
</feature>
<feature type="compositionally biased region" description="Basic residues" evidence="6">
    <location>
        <begin position="1"/>
        <end position="10"/>
    </location>
</feature>
<dbReference type="GO" id="GO:0070971">
    <property type="term" value="C:endoplasmic reticulum exit site"/>
    <property type="evidence" value="ECO:0007669"/>
    <property type="project" value="TreeGrafter"/>
</dbReference>
<feature type="compositionally biased region" description="Polar residues" evidence="6">
    <location>
        <begin position="95"/>
        <end position="112"/>
    </location>
</feature>
<feature type="compositionally biased region" description="Low complexity" evidence="6">
    <location>
        <begin position="183"/>
        <end position="200"/>
    </location>
</feature>
<feature type="compositionally biased region" description="Pro residues" evidence="6">
    <location>
        <begin position="1107"/>
        <end position="1121"/>
    </location>
</feature>
<feature type="compositionally biased region" description="Polar residues" evidence="6">
    <location>
        <begin position="2665"/>
        <end position="2683"/>
    </location>
</feature>
<feature type="compositionally biased region" description="Basic and acidic residues" evidence="6">
    <location>
        <begin position="1619"/>
        <end position="1668"/>
    </location>
</feature>
<feature type="compositionally biased region" description="Low complexity" evidence="6">
    <location>
        <begin position="984"/>
        <end position="995"/>
    </location>
</feature>
<feature type="compositionally biased region" description="Polar residues" evidence="6">
    <location>
        <begin position="2350"/>
        <end position="2359"/>
    </location>
</feature>
<dbReference type="InterPro" id="IPR024298">
    <property type="entry name" value="Sec16_Sec23-bd"/>
</dbReference>
<feature type="region of interest" description="Disordered" evidence="6">
    <location>
        <begin position="2269"/>
        <end position="2291"/>
    </location>
</feature>
<feature type="compositionally biased region" description="Polar residues" evidence="6">
    <location>
        <begin position="438"/>
        <end position="447"/>
    </location>
</feature>
<dbReference type="GO" id="GO:0070973">
    <property type="term" value="P:protein localization to endoplasmic reticulum exit site"/>
    <property type="evidence" value="ECO:0007669"/>
    <property type="project" value="TreeGrafter"/>
</dbReference>
<gene>
    <name evidence="8" type="ORF">SK128_025546</name>
</gene>
<dbReference type="Proteomes" id="UP001381693">
    <property type="component" value="Unassembled WGS sequence"/>
</dbReference>
<feature type="region of interest" description="Disordered" evidence="6">
    <location>
        <begin position="180"/>
        <end position="211"/>
    </location>
</feature>
<feature type="region of interest" description="Disordered" evidence="6">
    <location>
        <begin position="1901"/>
        <end position="1940"/>
    </location>
</feature>
<reference evidence="8 9" key="1">
    <citation type="submission" date="2023-11" db="EMBL/GenBank/DDBJ databases">
        <title>Halocaridina rubra genome assembly.</title>
        <authorList>
            <person name="Smith C."/>
        </authorList>
    </citation>
    <scope>NUCLEOTIDE SEQUENCE [LARGE SCALE GENOMIC DNA]</scope>
    <source>
        <strain evidence="8">EP-1</strain>
        <tissue evidence="8">Whole</tissue>
    </source>
</reference>
<keyword evidence="4" id="KW-0256">Endoplasmic reticulum</keyword>
<feature type="compositionally biased region" description="Low complexity" evidence="6">
    <location>
        <begin position="52"/>
        <end position="94"/>
    </location>
</feature>
<feature type="compositionally biased region" description="Low complexity" evidence="6">
    <location>
        <begin position="2390"/>
        <end position="2400"/>
    </location>
</feature>
<dbReference type="GO" id="GO:0012507">
    <property type="term" value="C:ER to Golgi transport vesicle membrane"/>
    <property type="evidence" value="ECO:0007669"/>
    <property type="project" value="TreeGrafter"/>
</dbReference>
<feature type="compositionally biased region" description="Basic and acidic residues" evidence="6">
    <location>
        <begin position="1443"/>
        <end position="1581"/>
    </location>
</feature>
<feature type="compositionally biased region" description="Polar residues" evidence="6">
    <location>
        <begin position="818"/>
        <end position="836"/>
    </location>
</feature>
<feature type="compositionally biased region" description="Polar residues" evidence="6">
    <location>
        <begin position="1350"/>
        <end position="1359"/>
    </location>
</feature>
<keyword evidence="3" id="KW-0813">Transport</keyword>
<feature type="compositionally biased region" description="Polar residues" evidence="6">
    <location>
        <begin position="2326"/>
        <end position="2341"/>
    </location>
</feature>
<feature type="compositionally biased region" description="Polar residues" evidence="6">
    <location>
        <begin position="645"/>
        <end position="657"/>
    </location>
</feature>
<feature type="compositionally biased region" description="Basic and acidic residues" evidence="6">
    <location>
        <begin position="397"/>
        <end position="412"/>
    </location>
</feature>
<feature type="compositionally biased region" description="Basic and acidic residues" evidence="6">
    <location>
        <begin position="963"/>
        <end position="981"/>
    </location>
</feature>
<feature type="compositionally biased region" description="Polar residues" evidence="6">
    <location>
        <begin position="1055"/>
        <end position="1072"/>
    </location>
</feature>
<feature type="compositionally biased region" description="Pro residues" evidence="6">
    <location>
        <begin position="2608"/>
        <end position="2628"/>
    </location>
</feature>
<feature type="region of interest" description="Disordered" evidence="6">
    <location>
        <begin position="858"/>
        <end position="901"/>
    </location>
</feature>
<feature type="compositionally biased region" description="Low complexity" evidence="6">
    <location>
        <begin position="252"/>
        <end position="266"/>
    </location>
</feature>
<feature type="compositionally biased region" description="Polar residues" evidence="6">
    <location>
        <begin position="311"/>
        <end position="325"/>
    </location>
</feature>
<feature type="compositionally biased region" description="Basic and acidic residues" evidence="6">
    <location>
        <begin position="465"/>
        <end position="475"/>
    </location>
</feature>
<feature type="compositionally biased region" description="Low complexity" evidence="6">
    <location>
        <begin position="116"/>
        <end position="135"/>
    </location>
</feature>
<feature type="region of interest" description="Disordered" evidence="6">
    <location>
        <begin position="1299"/>
        <end position="1668"/>
    </location>
</feature>
<feature type="compositionally biased region" description="Polar residues" evidence="6">
    <location>
        <begin position="952"/>
        <end position="962"/>
    </location>
</feature>
<feature type="region of interest" description="Disordered" evidence="6">
    <location>
        <begin position="952"/>
        <end position="1077"/>
    </location>
</feature>
<feature type="compositionally biased region" description="Low complexity" evidence="6">
    <location>
        <begin position="1157"/>
        <end position="1167"/>
    </location>
</feature>
<comment type="caution">
    <text evidence="8">The sequence shown here is derived from an EMBL/GenBank/DDBJ whole genome shotgun (WGS) entry which is preliminary data.</text>
</comment>
<feature type="compositionally biased region" description="Polar residues" evidence="6">
    <location>
        <begin position="858"/>
        <end position="893"/>
    </location>
</feature>
<dbReference type="GO" id="GO:0007030">
    <property type="term" value="P:Golgi organization"/>
    <property type="evidence" value="ECO:0007669"/>
    <property type="project" value="TreeGrafter"/>
</dbReference>
<feature type="compositionally biased region" description="Low complexity" evidence="6">
    <location>
        <begin position="329"/>
        <end position="347"/>
    </location>
</feature>
<dbReference type="PANTHER" id="PTHR13402">
    <property type="entry name" value="RGPR-RELATED"/>
    <property type="match status" value="1"/>
</dbReference>
<feature type="compositionally biased region" description="Polar residues" evidence="6">
    <location>
        <begin position="16"/>
        <end position="31"/>
    </location>
</feature>
<comment type="similarity">
    <text evidence="2">Belongs to the SEC16 family.</text>
</comment>
<feature type="region of interest" description="Disordered" evidence="6">
    <location>
        <begin position="1745"/>
        <end position="1764"/>
    </location>
</feature>
<feature type="compositionally biased region" description="Polar residues" evidence="6">
    <location>
        <begin position="1016"/>
        <end position="1046"/>
    </location>
</feature>
<feature type="region of interest" description="Disordered" evidence="6">
    <location>
        <begin position="1098"/>
        <end position="1167"/>
    </location>
</feature>
<evidence type="ECO:0000256" key="6">
    <source>
        <dbReference type="SAM" id="MobiDB-lite"/>
    </source>
</evidence>